<evidence type="ECO:0000259" key="2">
    <source>
        <dbReference type="Pfam" id="PF08588"/>
    </source>
</evidence>
<dbReference type="AlphaFoldDB" id="A0A2I2FLY8"/>
<proteinExistence type="predicted"/>
<keyword evidence="4" id="KW-1185">Reference proteome</keyword>
<accession>A0A2I2FLY8</accession>
<dbReference type="Pfam" id="PF08588">
    <property type="entry name" value="Duc1"/>
    <property type="match status" value="1"/>
</dbReference>
<dbReference type="GeneID" id="36523052"/>
<reference evidence="3 4" key="1">
    <citation type="submission" date="2017-12" db="EMBL/GenBank/DDBJ databases">
        <authorList>
            <consortium name="DOE Joint Genome Institute"/>
            <person name="Haridas S."/>
            <person name="Kjaerbolling I."/>
            <person name="Vesth T.C."/>
            <person name="Frisvad J.C."/>
            <person name="Nybo J.L."/>
            <person name="Theobald S."/>
            <person name="Kuo A."/>
            <person name="Bowyer P."/>
            <person name="Matsuda Y."/>
            <person name="Mondo S."/>
            <person name="Lyhne E.K."/>
            <person name="Kogle M.E."/>
            <person name="Clum A."/>
            <person name="Lipzen A."/>
            <person name="Salamov A."/>
            <person name="Ngan C.Y."/>
            <person name="Daum C."/>
            <person name="Chiniquy J."/>
            <person name="Barry K."/>
            <person name="LaButti K."/>
            <person name="Simmons B.A."/>
            <person name="Magnuson J.K."/>
            <person name="Mortensen U.H."/>
            <person name="Larsen T.O."/>
            <person name="Grigoriev I.V."/>
            <person name="Baker S.E."/>
            <person name="Andersen M.R."/>
            <person name="Nordberg H.P."/>
            <person name="Cantor M.N."/>
            <person name="Hua S.X."/>
        </authorList>
    </citation>
    <scope>NUCLEOTIDE SEQUENCE [LARGE SCALE GENOMIC DNA]</scope>
    <source>
        <strain evidence="3 4">CBS 102.13</strain>
    </source>
</reference>
<evidence type="ECO:0000313" key="3">
    <source>
        <dbReference type="EMBL" id="PLB41639.1"/>
    </source>
</evidence>
<feature type="region of interest" description="Disordered" evidence="1">
    <location>
        <begin position="280"/>
        <end position="317"/>
    </location>
</feature>
<dbReference type="RefSeq" id="XP_024675651.1">
    <property type="nucleotide sequence ID" value="XM_024815892.1"/>
</dbReference>
<protein>
    <submittedName>
        <fullName evidence="3">DUF1769-domain-containing protein</fullName>
    </submittedName>
</protein>
<feature type="compositionally biased region" description="Acidic residues" evidence="1">
    <location>
        <begin position="308"/>
        <end position="317"/>
    </location>
</feature>
<organism evidence="3 4">
    <name type="scientific">Aspergillus candidus</name>
    <dbReference type="NCBI Taxonomy" id="41067"/>
    <lineage>
        <taxon>Eukaryota</taxon>
        <taxon>Fungi</taxon>
        <taxon>Dikarya</taxon>
        <taxon>Ascomycota</taxon>
        <taxon>Pezizomycotina</taxon>
        <taxon>Eurotiomycetes</taxon>
        <taxon>Eurotiomycetidae</taxon>
        <taxon>Eurotiales</taxon>
        <taxon>Aspergillaceae</taxon>
        <taxon>Aspergillus</taxon>
        <taxon>Aspergillus subgen. Circumdati</taxon>
    </lineage>
</organism>
<dbReference type="OrthoDB" id="2119945at2759"/>
<dbReference type="Proteomes" id="UP000234585">
    <property type="component" value="Unassembled WGS sequence"/>
</dbReference>
<sequence length="317" mass="35597">MPTESQSPQYRLHVTAGPSYDPKSHQTVPVNQDTPLHIESDQALVDLCVRIQNYNGYPENSPSSNAYFKHPSHENDAYSISFSIIFKHPVDGNALLFGNDFDHPVRDRLPPGFGAGLRLMKWAIDPSLDGDAYADKPYLYSPALATWNQFLIGGLRTKHDSDTSGSNPEKPTARIVEEGAEDDGVPVRRGLCIPDTASERRRFFQDEPVRKEFVFQPGRAYWVDFGNPYLGFSDFTLRLPGITLNGLPYIDEVNNYLRYVLKDRDTGVVYLVVVFTMVKQGDGGDAKDGDGGDDDEDDEEAKKRFEWEPDPSLDDVE</sequence>
<dbReference type="PANTHER" id="PTHR34826">
    <property type="entry name" value="UPF0590 PROTEIN C409.17C"/>
    <property type="match status" value="1"/>
</dbReference>
<dbReference type="InterPro" id="IPR013897">
    <property type="entry name" value="Duc1"/>
</dbReference>
<evidence type="ECO:0000256" key="1">
    <source>
        <dbReference type="SAM" id="MobiDB-lite"/>
    </source>
</evidence>
<gene>
    <name evidence="3" type="ORF">BDW47DRAFT_122676</name>
</gene>
<name>A0A2I2FLY8_ASPCN</name>
<dbReference type="STRING" id="41067.A0A2I2FLY8"/>
<feature type="domain" description="Domain of unknown function at the cortex 1" evidence="2">
    <location>
        <begin position="11"/>
        <end position="278"/>
    </location>
</feature>
<dbReference type="PANTHER" id="PTHR34826:SF2">
    <property type="entry name" value="UPF0590 PROTEIN C409.17C"/>
    <property type="match status" value="1"/>
</dbReference>
<dbReference type="EMBL" id="KZ559120">
    <property type="protein sequence ID" value="PLB41639.1"/>
    <property type="molecule type" value="Genomic_DNA"/>
</dbReference>
<evidence type="ECO:0000313" key="4">
    <source>
        <dbReference type="Proteomes" id="UP000234585"/>
    </source>
</evidence>